<protein>
    <recommendedName>
        <fullName evidence="2">chitinase</fullName>
        <ecNumber evidence="2">3.2.1.14</ecNumber>
    </recommendedName>
</protein>
<dbReference type="EC" id="3.2.1.14" evidence="2"/>
<evidence type="ECO:0000259" key="4">
    <source>
        <dbReference type="PROSITE" id="PS51910"/>
    </source>
</evidence>
<evidence type="ECO:0000256" key="2">
    <source>
        <dbReference type="ARBA" id="ARBA00012729"/>
    </source>
</evidence>
<dbReference type="PANTHER" id="PTHR11177:SF397">
    <property type="entry name" value="CHITINASE"/>
    <property type="match status" value="1"/>
</dbReference>
<evidence type="ECO:0000313" key="6">
    <source>
        <dbReference type="Proteomes" id="UP001227543"/>
    </source>
</evidence>
<dbReference type="Pfam" id="PF00704">
    <property type="entry name" value="Glyco_hydro_18"/>
    <property type="match status" value="1"/>
</dbReference>
<name>A0ABQ9RDG1_9PEZI</name>
<dbReference type="PANTHER" id="PTHR11177">
    <property type="entry name" value="CHITINASE"/>
    <property type="match status" value="1"/>
</dbReference>
<accession>A0ABQ9RDG1</accession>
<dbReference type="SUPFAM" id="SSF54556">
    <property type="entry name" value="Chitinase insertion domain"/>
    <property type="match status" value="1"/>
</dbReference>
<dbReference type="InterPro" id="IPR050314">
    <property type="entry name" value="Glycosyl_Hydrlase_18"/>
</dbReference>
<comment type="similarity">
    <text evidence="1">Belongs to the glycosyl hydrolase 18 family. Chitinase class V subfamily.</text>
</comment>
<dbReference type="InterPro" id="IPR005197">
    <property type="entry name" value="Glyco_hydro_71"/>
</dbReference>
<dbReference type="CDD" id="cd11577">
    <property type="entry name" value="GH71"/>
    <property type="match status" value="1"/>
</dbReference>
<dbReference type="SUPFAM" id="SSF51445">
    <property type="entry name" value="(Trans)glycosidases"/>
    <property type="match status" value="1"/>
</dbReference>
<dbReference type="EMBL" id="MLFU01000016">
    <property type="protein sequence ID" value="KAK1501335.1"/>
    <property type="molecule type" value="Genomic_DNA"/>
</dbReference>
<dbReference type="Proteomes" id="UP001227543">
    <property type="component" value="Unassembled WGS sequence"/>
</dbReference>
<organism evidence="5 6">
    <name type="scientific">Colletotrichum tamarilloi</name>
    <dbReference type="NCBI Taxonomy" id="1209934"/>
    <lineage>
        <taxon>Eukaryota</taxon>
        <taxon>Fungi</taxon>
        <taxon>Dikarya</taxon>
        <taxon>Ascomycota</taxon>
        <taxon>Pezizomycotina</taxon>
        <taxon>Sordariomycetes</taxon>
        <taxon>Hypocreomycetidae</taxon>
        <taxon>Glomerellales</taxon>
        <taxon>Glomerellaceae</taxon>
        <taxon>Colletotrichum</taxon>
        <taxon>Colletotrichum acutatum species complex</taxon>
    </lineage>
</organism>
<proteinExistence type="inferred from homology"/>
<reference evidence="5 6" key="1">
    <citation type="submission" date="2016-10" db="EMBL/GenBank/DDBJ databases">
        <title>The genome sequence of Colletotrichum fioriniae PJ7.</title>
        <authorList>
            <person name="Baroncelli R."/>
        </authorList>
    </citation>
    <scope>NUCLEOTIDE SEQUENCE [LARGE SCALE GENOMIC DNA]</scope>
    <source>
        <strain evidence="5 6">Tom-12</strain>
    </source>
</reference>
<comment type="caution">
    <text evidence="5">The sequence shown here is derived from an EMBL/GenBank/DDBJ whole genome shotgun (WGS) entry which is preliminary data.</text>
</comment>
<evidence type="ECO:0000313" key="5">
    <source>
        <dbReference type="EMBL" id="KAK1501335.1"/>
    </source>
</evidence>
<dbReference type="InterPro" id="IPR011583">
    <property type="entry name" value="Chitinase_II/V-like_cat"/>
</dbReference>
<feature type="signal peptide" evidence="3">
    <location>
        <begin position="1"/>
        <end position="21"/>
    </location>
</feature>
<dbReference type="InterPro" id="IPR017853">
    <property type="entry name" value="GH"/>
</dbReference>
<dbReference type="RefSeq" id="XP_060383280.1">
    <property type="nucleotide sequence ID" value="XM_060522090.1"/>
</dbReference>
<dbReference type="Pfam" id="PF03659">
    <property type="entry name" value="Glyco_hydro_71"/>
    <property type="match status" value="1"/>
</dbReference>
<keyword evidence="3" id="KW-0732">Signal</keyword>
<sequence length="2306" mass="249511">MLFSPVLLFLLVLRVTSVAQGKSVFAHFMVGNTEAFGVSNWEANIETAQQAKIDAFALNIAHGWSHNDEQIANAFTAASAKGFKLFFSFDYAGGDVPWPLAEVRALIQKYGASAAHFQYQGKPFVSTFEGPDNADDWNTIKADTGCFFIPDWSSLGAGPALDAGGGVADGLFNWAAWPYGERNMTTYIDAAYHGLLGSKPYMMPVSPWFFTNLPGYSKNWLWKSGDLWYDRWKQVTSMDFEPEFLEIISWNDYGESHYIGPLDDSQYEAFTVGDAPYNYVKEMPHDGWRTHLPFLIDLYKTGSSSVTKESMVTWFRTSLNDVCADGSTTANTASQLQFEYLPGQVMPDRIYFSVLLASPAELKVSFGGTDYSISNWDYMPDGGVGIYHTSIPVLSAGGAWRAQVVRGGSVVIDYSVPQGISGSCPSGVVNWNPWVGSASASGSVSGKPPRDLSEQTCIQGWGEGNFNDICKFTCKYGYCPSSACVCTNMGEAIKRPKSTGVLGYPANGDANYGGLCNFACNLGYCPSTACSTEKHNPYVPKTSPFNPNTCTDGGGHGTVSRLCSWTCHYGFCPIHSCFCTRQGPLNLPPPTVKVSGVKANFGNDNGLCAFACSHGYCPSPECSSDGGDGGGDDDGNGSGGGSPAVDVVVGYFQADSITRRGCAQRSASFVPTNSVTHVNAAFAWVEAGSFSLIPGSSTGIDQLKQLTALKSQARGLHVWLTLGGYDFSTGSRRASDTEGIFADIVRTSQSRQKFLNNLASFMQEFAFDGVDIDWQWPAAGDESKNYALLIQEMRLYFNSHSATSSAWGISFTAPVEKETLARFDLATMADAASWINLVAYDADSKDQSVTRAMSDQKSIEAAVDALGSAGVPATKINLGIGFFGRSYTLGSTSCSGVGCAAVGAGISGQCTGRPGFMSYDEMSSNLGLRNSKVDESTGINYLNYGEDNKQWISYEDRNSIIKKVKYAQGKGLLGIAVWSIDLDDDDHHLLNATLYPGGLGSFALATGTDQADSSNYTSVEISSCAWSDCGTSTSPSCPPGQQVLTTDRCNVASGTGEKLYKALCCPFGQTPDSSTCDWNRLDGGDCGRGCADGQVPIASDKWLINKKGQENYCFFGMADYCCAAEESGPAVCGWENKCVAIGTNGLPTSSTNVCSAGRKFVTYAKDSPVVGACKGDGKVNSWVPYCCDQDVDVSSFKWSGVAGTAGDGSDKCNDARICPLGKTSIATSYLGAGKDCTYFQQGYALWSAQAFPRDVKRTLCADPNALRRTIKTLPVPLENIFPHPGPGTDEQKWQVELDPTMGGADPTPEESTNADKNSFGWYIMSGPKAELTSLDKRDGYHWELFDCEPGANHEGRQTVRAVCTDSSYESNCGVIHEGHGVVGTVIEMPAGCGPGRYAMAVSLEPSQNQSLPRHLEKRADELADSPIFDLTFDYDFSPLKKRAGGSNVLLRIDYSDDPGYWNHIVAAAPTKVKRSRREMEEEVQGTHGGNYHQYLYHLWTVDKRSTPEDELHDLHARWFSKSGAIKDWIDRLHNVDTEYELVRHTVNEQFRWNIYDESVFCNIKGVDTTGYFTAWADLNVNIQSSALVTLIGNLQDLNSFDESHVLFRNSGSVKASINVEALARLEFLTGEIELFGLENFGGTFTVPGIVTIGPNFRVLGQLQGSATLHGTARVDLTLAEWDYSQQYPDADGGAGAGAVTAAKTPKAAGIRSSDSQAALQAPKFYYDVDASGELTLSVVPKVTLGIVFKDELVSDASIDFGVNGRVTLYGSAGSSSNAAWEYCYGVNGDVEVFAQLNAPTLFGKNINTYFPIWGTGLFPIVQQTCAAAASSVSKTTSTVQPARLIKRGDFIGSLICPASSSSSDDVTPCPFCWESTTGDGSNKVRKRYGYVLEQRADDACELLAPSDPGSPSCTVNDLTTRDTILRRLDRKKVEVKYGATNIVVDFGQFATCGEARVSSNILKSLIFSTEGRRCNANIFRATNREARDVKLNTDHVYEAQTLTEFFMWLMRGPSVTVGSYTMPTAEWVLEVLLGVDIPGTQPYSFIMNTAPLGVNMPPATLETVMIWGFGRSDGVGPSPFTKARGESHLVLVDEVVNNIKGTFMKLQTPSVLPREKTLNNYRTKYRQVFGVFEYLRWSPPSGTAGSGPFPVVEPVWNKWMRVSNWFDLVLWEFDNQYAGRWNERSGAPVNSKGSPSLRALYARYIEDYLLSIEQTAASQSNEAKANYEAEFKSVNALGNVVWANTDDPGWFDAAFGAGGWASPAGARFPRPGSGGIGWSIFGATGNPAQTINGQGNAINIGAPARI</sequence>
<gene>
    <name evidence="5" type="ORF">CTAM01_06060</name>
</gene>
<dbReference type="GeneID" id="85406328"/>
<dbReference type="InterPro" id="IPR029070">
    <property type="entry name" value="Chitinase_insertion_sf"/>
</dbReference>
<dbReference type="SMART" id="SM00636">
    <property type="entry name" value="Glyco_18"/>
    <property type="match status" value="1"/>
</dbReference>
<dbReference type="PROSITE" id="PS51910">
    <property type="entry name" value="GH18_2"/>
    <property type="match status" value="1"/>
</dbReference>
<evidence type="ECO:0000256" key="3">
    <source>
        <dbReference type="SAM" id="SignalP"/>
    </source>
</evidence>
<dbReference type="InterPro" id="IPR001223">
    <property type="entry name" value="Glyco_hydro18_cat"/>
</dbReference>
<feature type="chain" id="PRO_5047127537" description="chitinase" evidence="3">
    <location>
        <begin position="22"/>
        <end position="2306"/>
    </location>
</feature>
<keyword evidence="5" id="KW-0378">Hydrolase</keyword>
<keyword evidence="6" id="KW-1185">Reference proteome</keyword>
<dbReference type="Gene3D" id="3.20.20.80">
    <property type="entry name" value="Glycosidases"/>
    <property type="match status" value="2"/>
</dbReference>
<feature type="domain" description="GH18" evidence="4">
    <location>
        <begin position="646"/>
        <end position="1000"/>
    </location>
</feature>
<dbReference type="GO" id="GO:0016787">
    <property type="term" value="F:hydrolase activity"/>
    <property type="evidence" value="ECO:0007669"/>
    <property type="project" value="UniProtKB-KW"/>
</dbReference>
<evidence type="ECO:0000256" key="1">
    <source>
        <dbReference type="ARBA" id="ARBA00008682"/>
    </source>
</evidence>
<dbReference type="Gene3D" id="3.10.50.10">
    <property type="match status" value="1"/>
</dbReference>